<dbReference type="InterPro" id="IPR006184">
    <property type="entry name" value="6PGdom_BS"/>
</dbReference>
<reference evidence="11 12" key="1">
    <citation type="submission" date="2016-11" db="EMBL/GenBank/DDBJ databases">
        <title>Draft Genome Sequences of Nine Cyanobacterial Strains from Diverse Habitats.</title>
        <authorList>
            <person name="Zhu T."/>
            <person name="Hou S."/>
            <person name="Lu X."/>
            <person name="Hess W.R."/>
        </authorList>
    </citation>
    <scope>NUCLEOTIDE SEQUENCE [LARGE SCALE GENOMIC DNA]</scope>
    <source>
        <strain evidence="11 12">NIES-30</strain>
    </source>
</reference>
<name>A0A1U7J4J9_9CYAN</name>
<dbReference type="FunFam" id="3.40.50.720:FF:000007">
    <property type="entry name" value="6-phosphogluconate dehydrogenase, decarboxylating"/>
    <property type="match status" value="1"/>
</dbReference>
<evidence type="ECO:0000256" key="4">
    <source>
        <dbReference type="ARBA" id="ARBA00023064"/>
    </source>
</evidence>
<evidence type="ECO:0000256" key="6">
    <source>
        <dbReference type="PIRSR" id="PIRSR000109-1"/>
    </source>
</evidence>
<dbReference type="FunFam" id="1.20.5.320:FF:000001">
    <property type="entry name" value="6-phosphogluconate dehydrogenase, decarboxylating"/>
    <property type="match status" value="1"/>
</dbReference>
<feature type="binding site" evidence="8">
    <location>
        <begin position="32"/>
        <end position="34"/>
    </location>
    <ligand>
        <name>NADP(+)</name>
        <dbReference type="ChEBI" id="CHEBI:58349"/>
    </ligand>
</feature>
<sequence length="474" mass="51721">MAQSFGVIGLAVMGENLALNVESKGFPVAVYNRTAAVTEKFMATRAQGKNVVAAYSLEEFVQSLERPRRILVMVKAGAPVDAVIDQLRPLLDDGDMIMDGGNSLYEDTERRTKDLESTGLRFIGMGVSGGEEGALLGPSLMPGGTRAAYDSIEPIVKKIAAQVDDGPCVTYIGPRGAGHYVKMVHNGIEYGDMQLIAEAYDLMKSVLGLNHNQLFDVFAEWNLTDELNSFLIEITADIFTNIDAETGEPLAELILDAAGQKGTGRWTVMSALELGVGIPTITAAVNARIMSSIKEERVAASKELSGPTASFDSDVKTMVNKIRDALYCSKICSYAQGMALIGAASKAYEYDVNLGETARIWKGGCIIRAGFLNKIKHAYDENPSLPNLLLAPEFKQTILDRQTAWREVIAMAATFGIPVPAFSASLDYFDSYRRDRLPQNLTQAQRDYFGAHTYLRVDKEGTFHTEWTKAPARV</sequence>
<keyword evidence="5 9" id="KW-0521">NADP</keyword>
<gene>
    <name evidence="11" type="ORF">NIES30_13055</name>
</gene>
<comment type="similarity">
    <text evidence="1 5 9">Belongs to the 6-phosphogluconate dehydrogenase family.</text>
</comment>
<comment type="catalytic activity">
    <reaction evidence="5 9">
        <text>6-phospho-D-gluconate + NADP(+) = D-ribulose 5-phosphate + CO2 + NADPH</text>
        <dbReference type="Rhea" id="RHEA:10116"/>
        <dbReference type="ChEBI" id="CHEBI:16526"/>
        <dbReference type="ChEBI" id="CHEBI:57783"/>
        <dbReference type="ChEBI" id="CHEBI:58121"/>
        <dbReference type="ChEBI" id="CHEBI:58349"/>
        <dbReference type="ChEBI" id="CHEBI:58759"/>
        <dbReference type="EC" id="1.1.1.44"/>
    </reaction>
</comment>
<evidence type="ECO:0000313" key="12">
    <source>
        <dbReference type="Proteomes" id="UP000185557"/>
    </source>
</evidence>
<keyword evidence="3 5" id="KW-0560">Oxidoreductase</keyword>
<dbReference type="PROSITE" id="PS00461">
    <property type="entry name" value="6PGD"/>
    <property type="match status" value="1"/>
</dbReference>
<dbReference type="STRING" id="549789.NIES30_13055"/>
<feature type="domain" description="6-phosphogluconate dehydrogenase C-terminal" evidence="10">
    <location>
        <begin position="178"/>
        <end position="468"/>
    </location>
</feature>
<protein>
    <recommendedName>
        <fullName evidence="5 9">6-phosphogluconate dehydrogenase, decarboxylating</fullName>
        <ecNumber evidence="5 9">1.1.1.44</ecNumber>
    </recommendedName>
</protein>
<dbReference type="InterPro" id="IPR006183">
    <property type="entry name" value="Pgluconate_DH"/>
</dbReference>
<feature type="binding site" description="in other chain" evidence="7">
    <location>
        <begin position="185"/>
        <end position="186"/>
    </location>
    <ligand>
        <name>substrate</name>
        <note>ligand shared between dimeric partners</note>
    </ligand>
</feature>
<keyword evidence="12" id="KW-1185">Reference proteome</keyword>
<dbReference type="Pfam" id="PF03446">
    <property type="entry name" value="NAD_binding_2"/>
    <property type="match status" value="1"/>
</dbReference>
<feature type="binding site" description="in other chain" evidence="7">
    <location>
        <position position="288"/>
    </location>
    <ligand>
        <name>substrate</name>
        <note>ligand shared between dimeric partners</note>
    </ligand>
</feature>
<dbReference type="GO" id="GO:0019521">
    <property type="term" value="P:D-gluconate metabolic process"/>
    <property type="evidence" value="ECO:0007669"/>
    <property type="project" value="UniProtKB-KW"/>
</dbReference>
<dbReference type="EC" id="1.1.1.44" evidence="5 9"/>
<evidence type="ECO:0000256" key="1">
    <source>
        <dbReference type="ARBA" id="ARBA00008419"/>
    </source>
</evidence>
<evidence type="ECO:0000256" key="7">
    <source>
        <dbReference type="PIRSR" id="PIRSR000109-2"/>
    </source>
</evidence>
<dbReference type="InterPro" id="IPR013328">
    <property type="entry name" value="6PGD_dom2"/>
</dbReference>
<dbReference type="Pfam" id="PF00393">
    <property type="entry name" value="6PGD"/>
    <property type="match status" value="1"/>
</dbReference>
<feature type="active site" description="Proton donor" evidence="6">
    <location>
        <position position="189"/>
    </location>
</feature>
<feature type="binding site" description="in other chain" evidence="7">
    <location>
        <position position="261"/>
    </location>
    <ligand>
        <name>substrate</name>
        <note>ligand shared between dimeric partners</note>
    </ligand>
</feature>
<dbReference type="PIRSF" id="PIRSF000109">
    <property type="entry name" value="6PGD"/>
    <property type="match status" value="1"/>
</dbReference>
<proteinExistence type="inferred from homology"/>
<dbReference type="Proteomes" id="UP000185557">
    <property type="component" value="Unassembled WGS sequence"/>
</dbReference>
<comment type="subunit">
    <text evidence="2 5">Homodimer.</text>
</comment>
<feature type="binding site" evidence="8">
    <location>
        <begin position="9"/>
        <end position="14"/>
    </location>
    <ligand>
        <name>NADP(+)</name>
        <dbReference type="ChEBI" id="CHEBI:58349"/>
    </ligand>
</feature>
<dbReference type="GO" id="GO:0050661">
    <property type="term" value="F:NADP binding"/>
    <property type="evidence" value="ECO:0007669"/>
    <property type="project" value="InterPro"/>
</dbReference>
<feature type="active site" description="Proton acceptor" evidence="6">
    <location>
        <position position="182"/>
    </location>
</feature>
<dbReference type="GO" id="GO:0006098">
    <property type="term" value="P:pentose-phosphate shunt"/>
    <property type="evidence" value="ECO:0007669"/>
    <property type="project" value="UniProtKB-UniPathway"/>
</dbReference>
<keyword evidence="4 9" id="KW-0311">Gluconate utilization</keyword>
<feature type="binding site" evidence="7">
    <location>
        <position position="446"/>
    </location>
    <ligand>
        <name>substrate</name>
        <note>ligand shared between dimeric partners</note>
    </ligand>
</feature>
<dbReference type="GO" id="GO:0004616">
    <property type="term" value="F:phosphogluconate dehydrogenase (decarboxylating) activity"/>
    <property type="evidence" value="ECO:0007669"/>
    <property type="project" value="UniProtKB-EC"/>
</dbReference>
<keyword evidence="5 9" id="KW-0570">Pentose shunt</keyword>
<dbReference type="InterPro" id="IPR008927">
    <property type="entry name" value="6-PGluconate_DH-like_C_sf"/>
</dbReference>
<evidence type="ECO:0000256" key="8">
    <source>
        <dbReference type="PIRSR" id="PIRSR000109-3"/>
    </source>
</evidence>
<organism evidence="11 12">
    <name type="scientific">Phormidium tenue NIES-30</name>
    <dbReference type="NCBI Taxonomy" id="549789"/>
    <lineage>
        <taxon>Bacteria</taxon>
        <taxon>Bacillati</taxon>
        <taxon>Cyanobacteriota</taxon>
        <taxon>Cyanophyceae</taxon>
        <taxon>Oscillatoriophycideae</taxon>
        <taxon>Oscillatoriales</taxon>
        <taxon>Oscillatoriaceae</taxon>
        <taxon>Phormidium</taxon>
    </lineage>
</organism>
<dbReference type="NCBIfam" id="NF006765">
    <property type="entry name" value="PRK09287.1"/>
    <property type="match status" value="1"/>
</dbReference>
<comment type="pathway">
    <text evidence="5 9">Carbohydrate degradation; pentose phosphate pathway; D-ribulose 5-phosphate from D-glucose 6-phosphate (oxidative stage): step 3/3.</text>
</comment>
<dbReference type="NCBIfam" id="TIGR00873">
    <property type="entry name" value="gnd"/>
    <property type="match status" value="1"/>
</dbReference>
<dbReference type="InterPro" id="IPR006114">
    <property type="entry name" value="6PGDH_C"/>
</dbReference>
<dbReference type="UniPathway" id="UPA00115">
    <property type="reaction ID" value="UER00410"/>
</dbReference>
<comment type="caution">
    <text evidence="11">The sequence shown here is derived from an EMBL/GenBank/DDBJ whole genome shotgun (WGS) entry which is preliminary data.</text>
</comment>
<evidence type="ECO:0000256" key="9">
    <source>
        <dbReference type="RuleBase" id="RU000485"/>
    </source>
</evidence>
<comment type="function">
    <text evidence="5">Catalyzes the oxidative decarboxylation of 6-phosphogluconate to ribulose 5-phosphate and CO(2), with concomitant reduction of NADP to NADPH.</text>
</comment>
<feature type="binding site" description="in other chain" evidence="7">
    <location>
        <begin position="128"/>
        <end position="130"/>
    </location>
    <ligand>
        <name>substrate</name>
        <note>ligand shared between dimeric partners</note>
    </ligand>
</feature>
<dbReference type="SMART" id="SM01350">
    <property type="entry name" value="6PGD"/>
    <property type="match status" value="1"/>
</dbReference>
<dbReference type="InterPro" id="IPR006115">
    <property type="entry name" value="6PGDH_NADP-bd"/>
</dbReference>
<dbReference type="PANTHER" id="PTHR11811">
    <property type="entry name" value="6-PHOSPHOGLUCONATE DEHYDROGENASE"/>
    <property type="match status" value="1"/>
</dbReference>
<dbReference type="SUPFAM" id="SSF48179">
    <property type="entry name" value="6-phosphogluconate dehydrogenase C-terminal domain-like"/>
    <property type="match status" value="1"/>
</dbReference>
<feature type="binding site" evidence="8">
    <location>
        <position position="102"/>
    </location>
    <ligand>
        <name>NADP(+)</name>
        <dbReference type="ChEBI" id="CHEBI:58349"/>
    </ligand>
</feature>
<feature type="binding site" description="in other chain" evidence="7">
    <location>
        <position position="190"/>
    </location>
    <ligand>
        <name>substrate</name>
        <note>ligand shared between dimeric partners</note>
    </ligand>
</feature>
<dbReference type="Gene3D" id="1.20.5.320">
    <property type="entry name" value="6-Phosphogluconate Dehydrogenase, domain 3"/>
    <property type="match status" value="1"/>
</dbReference>
<dbReference type="RefSeq" id="WP_073608874.1">
    <property type="nucleotide sequence ID" value="NZ_MRCG01000009.1"/>
</dbReference>
<evidence type="ECO:0000259" key="10">
    <source>
        <dbReference type="SMART" id="SM01350"/>
    </source>
</evidence>
<accession>A0A1U7J4J9</accession>
<dbReference type="PRINTS" id="PR00076">
    <property type="entry name" value="6PGDHDRGNASE"/>
</dbReference>
<evidence type="ECO:0000256" key="5">
    <source>
        <dbReference type="PIRNR" id="PIRNR000109"/>
    </source>
</evidence>
<feature type="binding site" evidence="7">
    <location>
        <position position="452"/>
    </location>
    <ligand>
        <name>substrate</name>
        <note>ligand shared between dimeric partners</note>
    </ligand>
</feature>
<feature type="binding site" evidence="8">
    <location>
        <begin position="74"/>
        <end position="76"/>
    </location>
    <ligand>
        <name>NADP(+)</name>
        <dbReference type="ChEBI" id="CHEBI:58349"/>
    </ligand>
</feature>
<dbReference type="FunFam" id="1.10.1040.10:FF:000002">
    <property type="entry name" value="6-phosphogluconate dehydrogenase, decarboxylating"/>
    <property type="match status" value="1"/>
</dbReference>
<dbReference type="OrthoDB" id="9804542at2"/>
<feature type="binding site" description="in other chain" evidence="7">
    <location>
        <position position="102"/>
    </location>
    <ligand>
        <name>substrate</name>
        <note>ligand shared between dimeric partners</note>
    </ligand>
</feature>
<evidence type="ECO:0000313" key="11">
    <source>
        <dbReference type="EMBL" id="OKH47398.1"/>
    </source>
</evidence>
<dbReference type="Gene3D" id="1.10.1040.10">
    <property type="entry name" value="N-(1-d-carboxylethyl)-l-norvaline Dehydrogenase, domain 2"/>
    <property type="match status" value="1"/>
</dbReference>
<evidence type="ECO:0000256" key="2">
    <source>
        <dbReference type="ARBA" id="ARBA00011738"/>
    </source>
</evidence>
<evidence type="ECO:0000256" key="3">
    <source>
        <dbReference type="ARBA" id="ARBA00023002"/>
    </source>
</evidence>
<dbReference type="Gene3D" id="3.40.50.720">
    <property type="entry name" value="NAD(P)-binding Rossmann-like Domain"/>
    <property type="match status" value="1"/>
</dbReference>
<dbReference type="AlphaFoldDB" id="A0A1U7J4J9"/>
<dbReference type="InterPro" id="IPR036291">
    <property type="entry name" value="NAD(P)-bd_dom_sf"/>
</dbReference>
<dbReference type="SUPFAM" id="SSF51735">
    <property type="entry name" value="NAD(P)-binding Rossmann-fold domains"/>
    <property type="match status" value="1"/>
</dbReference>
<dbReference type="InterPro" id="IPR006113">
    <property type="entry name" value="6PGDH_Gnd/GntZ"/>
</dbReference>
<dbReference type="EMBL" id="MRCG01000009">
    <property type="protein sequence ID" value="OKH47398.1"/>
    <property type="molecule type" value="Genomic_DNA"/>
</dbReference>